<dbReference type="SUPFAM" id="SSF88946">
    <property type="entry name" value="Sigma2 domain of RNA polymerase sigma factors"/>
    <property type="match status" value="1"/>
</dbReference>
<feature type="domain" description="RNA polymerase sigma-70 region 2" evidence="5">
    <location>
        <begin position="27"/>
        <end position="94"/>
    </location>
</feature>
<dbReference type="STRING" id="880070.Cycma_5045"/>
<keyword evidence="4" id="KW-0804">Transcription</keyword>
<dbReference type="GO" id="GO:0016987">
    <property type="term" value="F:sigma factor activity"/>
    <property type="evidence" value="ECO:0007669"/>
    <property type="project" value="UniProtKB-KW"/>
</dbReference>
<evidence type="ECO:0000256" key="1">
    <source>
        <dbReference type="ARBA" id="ARBA00010641"/>
    </source>
</evidence>
<dbReference type="PANTHER" id="PTHR43133:SF46">
    <property type="entry name" value="RNA POLYMERASE SIGMA-70 FACTOR ECF SUBFAMILY"/>
    <property type="match status" value="1"/>
</dbReference>
<accession>G0J8C9</accession>
<feature type="domain" description="RNA polymerase sigma factor 70 region 4 type 2" evidence="6">
    <location>
        <begin position="125"/>
        <end position="175"/>
    </location>
</feature>
<comment type="similarity">
    <text evidence="1">Belongs to the sigma-70 factor family. ECF subfamily.</text>
</comment>
<keyword evidence="8" id="KW-1185">Reference proteome</keyword>
<evidence type="ECO:0000256" key="2">
    <source>
        <dbReference type="ARBA" id="ARBA00023015"/>
    </source>
</evidence>
<reference evidence="8" key="1">
    <citation type="submission" date="2011-07" db="EMBL/GenBank/DDBJ databases">
        <title>The complete genome of Cyclobacterium marinum DSM 745.</title>
        <authorList>
            <person name="Lucas S."/>
            <person name="Han J."/>
            <person name="Lapidus A."/>
            <person name="Bruce D."/>
            <person name="Goodwin L."/>
            <person name="Pitluck S."/>
            <person name="Peters L."/>
            <person name="Kyrpides N."/>
            <person name="Mavromatis K."/>
            <person name="Ivanova N."/>
            <person name="Ovchinnikova G."/>
            <person name="Chertkov O."/>
            <person name="Detter J.C."/>
            <person name="Tapia R."/>
            <person name="Han C."/>
            <person name="Land M."/>
            <person name="Hauser L."/>
            <person name="Markowitz V."/>
            <person name="Cheng J.-F."/>
            <person name="Hugenholtz P."/>
            <person name="Woyke T."/>
            <person name="Wu D."/>
            <person name="Tindall B."/>
            <person name="Schuetze A."/>
            <person name="Brambilla E."/>
            <person name="Klenk H.-P."/>
            <person name="Eisen J.A."/>
        </authorList>
    </citation>
    <scope>NUCLEOTIDE SEQUENCE [LARGE SCALE GENOMIC DNA]</scope>
    <source>
        <strain evidence="8">ATCC 25205 / DSM 745 / LMG 13164 / NCIMB 1802</strain>
    </source>
</reference>
<dbReference type="SUPFAM" id="SSF88659">
    <property type="entry name" value="Sigma3 and sigma4 domains of RNA polymerase sigma factors"/>
    <property type="match status" value="1"/>
</dbReference>
<gene>
    <name evidence="7" type="ordered locus">Cycma_5045</name>
</gene>
<dbReference type="NCBIfam" id="TIGR02985">
    <property type="entry name" value="Sig70_bacteroi1"/>
    <property type="match status" value="1"/>
</dbReference>
<dbReference type="RefSeq" id="WP_014023008.1">
    <property type="nucleotide sequence ID" value="NC_015914.1"/>
</dbReference>
<dbReference type="AlphaFoldDB" id="G0J8C9"/>
<dbReference type="Pfam" id="PF04542">
    <property type="entry name" value="Sigma70_r2"/>
    <property type="match status" value="1"/>
</dbReference>
<dbReference type="InterPro" id="IPR014284">
    <property type="entry name" value="RNA_pol_sigma-70_dom"/>
</dbReference>
<proteinExistence type="inferred from homology"/>
<dbReference type="EMBL" id="CP002955">
    <property type="protein sequence ID" value="AEL28729.1"/>
    <property type="molecule type" value="Genomic_DNA"/>
</dbReference>
<dbReference type="NCBIfam" id="TIGR02937">
    <property type="entry name" value="sigma70-ECF"/>
    <property type="match status" value="1"/>
</dbReference>
<dbReference type="GO" id="GO:0006352">
    <property type="term" value="P:DNA-templated transcription initiation"/>
    <property type="evidence" value="ECO:0007669"/>
    <property type="project" value="InterPro"/>
</dbReference>
<keyword evidence="2" id="KW-0805">Transcription regulation</keyword>
<dbReference type="InterPro" id="IPR039425">
    <property type="entry name" value="RNA_pol_sigma-70-like"/>
</dbReference>
<keyword evidence="3" id="KW-0731">Sigma factor</keyword>
<dbReference type="HOGENOM" id="CLU_047691_4_1_10"/>
<dbReference type="InterPro" id="IPR013325">
    <property type="entry name" value="RNA_pol_sigma_r2"/>
</dbReference>
<dbReference type="InterPro" id="IPR007627">
    <property type="entry name" value="RNA_pol_sigma70_r2"/>
</dbReference>
<dbReference type="Proteomes" id="UP000001635">
    <property type="component" value="Chromosome"/>
</dbReference>
<dbReference type="KEGG" id="cmr:Cycma_5045"/>
<evidence type="ECO:0000313" key="8">
    <source>
        <dbReference type="Proteomes" id="UP000001635"/>
    </source>
</evidence>
<organism evidence="7 8">
    <name type="scientific">Cyclobacterium marinum (strain ATCC 25205 / DSM 745 / LMG 13164 / NCIMB 1802)</name>
    <name type="common">Flectobacillus marinus</name>
    <dbReference type="NCBI Taxonomy" id="880070"/>
    <lineage>
        <taxon>Bacteria</taxon>
        <taxon>Pseudomonadati</taxon>
        <taxon>Bacteroidota</taxon>
        <taxon>Cytophagia</taxon>
        <taxon>Cytophagales</taxon>
        <taxon>Cyclobacteriaceae</taxon>
        <taxon>Cyclobacterium</taxon>
    </lineage>
</organism>
<dbReference type="Pfam" id="PF08281">
    <property type="entry name" value="Sigma70_r4_2"/>
    <property type="match status" value="1"/>
</dbReference>
<dbReference type="InterPro" id="IPR036388">
    <property type="entry name" value="WH-like_DNA-bd_sf"/>
</dbReference>
<dbReference type="eggNOG" id="COG1595">
    <property type="taxonomic scope" value="Bacteria"/>
</dbReference>
<dbReference type="InterPro" id="IPR013324">
    <property type="entry name" value="RNA_pol_sigma_r3/r4-like"/>
</dbReference>
<evidence type="ECO:0000256" key="4">
    <source>
        <dbReference type="ARBA" id="ARBA00023163"/>
    </source>
</evidence>
<evidence type="ECO:0000313" key="7">
    <source>
        <dbReference type="EMBL" id="AEL28729.1"/>
    </source>
</evidence>
<dbReference type="GO" id="GO:0003677">
    <property type="term" value="F:DNA binding"/>
    <property type="evidence" value="ECO:0007669"/>
    <property type="project" value="InterPro"/>
</dbReference>
<name>G0J8C9_CYCMS</name>
<dbReference type="Gene3D" id="1.10.1740.10">
    <property type="match status" value="1"/>
</dbReference>
<dbReference type="PANTHER" id="PTHR43133">
    <property type="entry name" value="RNA POLYMERASE ECF-TYPE SIGMA FACTO"/>
    <property type="match status" value="1"/>
</dbReference>
<dbReference type="Gene3D" id="1.10.10.10">
    <property type="entry name" value="Winged helix-like DNA-binding domain superfamily/Winged helix DNA-binding domain"/>
    <property type="match status" value="1"/>
</dbReference>
<evidence type="ECO:0000259" key="5">
    <source>
        <dbReference type="Pfam" id="PF04542"/>
    </source>
</evidence>
<sequence>MGILSNHTDNNLLICLKQGDIAAFDELYHRYAKKLMAFSLTFFADQQLAEEAVQEIFVRVWERRKKLDESKSFKSYLFQAVKFYIFNYIRDRKKDCSLDSLSGDFGMVSESLEDSLSYKELEGMMMEQIERLPSVQKEVFKLNKFNGMTSEQIALQMKLSKRTIEHHIYLASKSLKSNMLHNPTLSLVFMLNILY</sequence>
<evidence type="ECO:0000256" key="3">
    <source>
        <dbReference type="ARBA" id="ARBA00023082"/>
    </source>
</evidence>
<evidence type="ECO:0000259" key="6">
    <source>
        <dbReference type="Pfam" id="PF08281"/>
    </source>
</evidence>
<dbReference type="InterPro" id="IPR014327">
    <property type="entry name" value="RNA_pol_sigma70_bacteroid"/>
</dbReference>
<protein>
    <submittedName>
        <fullName evidence="7">RNA polymerase, sigma-24 subunit, ECF subfamily</fullName>
    </submittedName>
</protein>
<dbReference type="InterPro" id="IPR013249">
    <property type="entry name" value="RNA_pol_sigma70_r4_t2"/>
</dbReference>